<dbReference type="Proteomes" id="UP000443582">
    <property type="component" value="Unassembled WGS sequence"/>
</dbReference>
<gene>
    <name evidence="1" type="ORF">DAY19_13055</name>
</gene>
<protein>
    <submittedName>
        <fullName evidence="1">Uncharacterized protein</fullName>
    </submittedName>
</protein>
<reference evidence="2" key="1">
    <citation type="journal article" date="2019" name="Int. J. Syst. Evol. Microbiol.">
        <title>Halobacteriovorax valvorus sp. nov., a novel prokaryotic predator isolated from coastal seawater of China.</title>
        <authorList>
            <person name="Chen M.-X."/>
        </authorList>
    </citation>
    <scope>NUCLEOTIDE SEQUENCE [LARGE SCALE GENOMIC DNA]</scope>
    <source>
        <strain evidence="2">BL9</strain>
    </source>
</reference>
<name>A0ABY0IE56_9BACT</name>
<dbReference type="RefSeq" id="WP_133296971.1">
    <property type="nucleotide sequence ID" value="NZ_QDKL01000003.1"/>
</dbReference>
<comment type="caution">
    <text evidence="1">The sequence shown here is derived from an EMBL/GenBank/DDBJ whole genome shotgun (WGS) entry which is preliminary data.</text>
</comment>
<evidence type="ECO:0000313" key="1">
    <source>
        <dbReference type="EMBL" id="RZF20907.1"/>
    </source>
</evidence>
<evidence type="ECO:0000313" key="2">
    <source>
        <dbReference type="Proteomes" id="UP000443582"/>
    </source>
</evidence>
<proteinExistence type="predicted"/>
<dbReference type="EMBL" id="QDKL01000003">
    <property type="protein sequence ID" value="RZF20907.1"/>
    <property type="molecule type" value="Genomic_DNA"/>
</dbReference>
<accession>A0ABY0IE56</accession>
<organism evidence="1 2">
    <name type="scientific">Halobacteriovorax vibrionivorans</name>
    <dbReference type="NCBI Taxonomy" id="2152716"/>
    <lineage>
        <taxon>Bacteria</taxon>
        <taxon>Pseudomonadati</taxon>
        <taxon>Bdellovibrionota</taxon>
        <taxon>Bacteriovoracia</taxon>
        <taxon>Bacteriovoracales</taxon>
        <taxon>Halobacteriovoraceae</taxon>
        <taxon>Halobacteriovorax</taxon>
    </lineage>
</organism>
<keyword evidence="2" id="KW-1185">Reference proteome</keyword>
<sequence>MNSSSVDLAREIVLENISFFEWMNMENILISIKKEDLTLLDEVNMEVLEDYLSEFLNEDLIERKIEIINSRKEPYYRRKQIKKKKRFGIF</sequence>